<organism evidence="2 3">
    <name type="scientific">Drosophila hydei</name>
    <name type="common">Fruit fly</name>
    <dbReference type="NCBI Taxonomy" id="7224"/>
    <lineage>
        <taxon>Eukaryota</taxon>
        <taxon>Metazoa</taxon>
        <taxon>Ecdysozoa</taxon>
        <taxon>Arthropoda</taxon>
        <taxon>Hexapoda</taxon>
        <taxon>Insecta</taxon>
        <taxon>Pterygota</taxon>
        <taxon>Neoptera</taxon>
        <taxon>Endopterygota</taxon>
        <taxon>Diptera</taxon>
        <taxon>Brachycera</taxon>
        <taxon>Muscomorpha</taxon>
        <taxon>Ephydroidea</taxon>
        <taxon>Drosophilidae</taxon>
        <taxon>Drosophila</taxon>
    </lineage>
</organism>
<dbReference type="RefSeq" id="XP_023179079.2">
    <property type="nucleotide sequence ID" value="XM_023323311.2"/>
</dbReference>
<dbReference type="KEGG" id="dhe:111604993"/>
<name>A0A6J1MPZ3_DROHY</name>
<feature type="chain" id="PRO_5026969570" evidence="1">
    <location>
        <begin position="22"/>
        <end position="161"/>
    </location>
</feature>
<dbReference type="OMA" id="RHMWRAT"/>
<proteinExistence type="predicted"/>
<keyword evidence="1" id="KW-0732">Signal</keyword>
<protein>
    <submittedName>
        <fullName evidence="3">Uncharacterized protein LOC111604993</fullName>
    </submittedName>
</protein>
<dbReference type="AlphaFoldDB" id="A0A6J1MPZ3"/>
<sequence>MKLLLLCTWWLSHALVVQIYGHCLRQPLPTEKTADAATRHMWRATGWPADTGSCAGPTTLRSATDSVVAVAAGNATANASANATAHATSVQVVSLANYVYQCAAKRAPNLSPDLRSTQSLHRPLQLHLQQRQLQQLTVPAIALKLVNICRGKDEEMYLASG</sequence>
<keyword evidence="2" id="KW-1185">Reference proteome</keyword>
<gene>
    <name evidence="3" type="primary">LOC111604993</name>
</gene>
<dbReference type="GeneID" id="111604993"/>
<evidence type="ECO:0000313" key="2">
    <source>
        <dbReference type="Proteomes" id="UP000504633"/>
    </source>
</evidence>
<evidence type="ECO:0000256" key="1">
    <source>
        <dbReference type="SAM" id="SignalP"/>
    </source>
</evidence>
<dbReference type="OrthoDB" id="7873179at2759"/>
<dbReference type="Proteomes" id="UP000504633">
    <property type="component" value="Unplaced"/>
</dbReference>
<evidence type="ECO:0000313" key="3">
    <source>
        <dbReference type="RefSeq" id="XP_023179079.2"/>
    </source>
</evidence>
<reference evidence="3" key="1">
    <citation type="submission" date="2025-08" db="UniProtKB">
        <authorList>
            <consortium name="RefSeq"/>
        </authorList>
    </citation>
    <scope>IDENTIFICATION</scope>
    <source>
        <strain evidence="3">15085-1641.00</strain>
        <tissue evidence="3">Whole body</tissue>
    </source>
</reference>
<accession>A0A6J1MPZ3</accession>
<feature type="signal peptide" evidence="1">
    <location>
        <begin position="1"/>
        <end position="21"/>
    </location>
</feature>